<proteinExistence type="predicted"/>
<evidence type="ECO:0000313" key="3">
    <source>
        <dbReference type="Proteomes" id="UP000601435"/>
    </source>
</evidence>
<keyword evidence="1" id="KW-1133">Transmembrane helix</keyword>
<evidence type="ECO:0000313" key="2">
    <source>
        <dbReference type="EMBL" id="CAE7788592.1"/>
    </source>
</evidence>
<name>A0A812YQ51_9DINO</name>
<protein>
    <submittedName>
        <fullName evidence="2">Uncharacterized protein</fullName>
    </submittedName>
</protein>
<dbReference type="EMBL" id="CAJNJA010042919">
    <property type="protein sequence ID" value="CAE7788592.1"/>
    <property type="molecule type" value="Genomic_DNA"/>
</dbReference>
<keyword evidence="3" id="KW-1185">Reference proteome</keyword>
<evidence type="ECO:0000256" key="1">
    <source>
        <dbReference type="SAM" id="Phobius"/>
    </source>
</evidence>
<keyword evidence="1" id="KW-0472">Membrane</keyword>
<organism evidence="2 3">
    <name type="scientific">Symbiodinium necroappetens</name>
    <dbReference type="NCBI Taxonomy" id="1628268"/>
    <lineage>
        <taxon>Eukaryota</taxon>
        <taxon>Sar</taxon>
        <taxon>Alveolata</taxon>
        <taxon>Dinophyceae</taxon>
        <taxon>Suessiales</taxon>
        <taxon>Symbiodiniaceae</taxon>
        <taxon>Symbiodinium</taxon>
    </lineage>
</organism>
<gene>
    <name evidence="2" type="ORF">SNEC2469_LOCUS23154</name>
</gene>
<sequence>MGTCAPTIQEKQKLLDLLEEKDHILAYEQSQLDARVLEDLRESLEDSGWGQCPTPPMPAQFDFSREMFTFWATETVKDGDEYFCKIEQRPFSSSLFIQEVGFVGSGRRKWPCMPWEYCDFELLNCQGKVLYKGTAETMDSVERPGERVTAYRFMHEDGSYIGRSSALPSRFIRLGGISEKQDEVMIVRDTGDNIVLKVQKDPSQFWITHWQGTIESRGVTGFADVRSVPMADPLFVSFLVSMQFRNTGLFSPLTTCILLLVLSAAVYYMVGKRQLSAHGYEADGELLDLAELLPDNSPLAQPGCCAGNRPR</sequence>
<feature type="transmembrane region" description="Helical" evidence="1">
    <location>
        <begin position="249"/>
        <end position="270"/>
    </location>
</feature>
<reference evidence="2" key="1">
    <citation type="submission" date="2021-02" db="EMBL/GenBank/DDBJ databases">
        <authorList>
            <person name="Dougan E. K."/>
            <person name="Rhodes N."/>
            <person name="Thang M."/>
            <person name="Chan C."/>
        </authorList>
    </citation>
    <scope>NUCLEOTIDE SEQUENCE</scope>
</reference>
<dbReference type="Proteomes" id="UP000601435">
    <property type="component" value="Unassembled WGS sequence"/>
</dbReference>
<comment type="caution">
    <text evidence="2">The sequence shown here is derived from an EMBL/GenBank/DDBJ whole genome shotgun (WGS) entry which is preliminary data.</text>
</comment>
<dbReference type="OrthoDB" id="423009at2759"/>
<accession>A0A812YQ51</accession>
<dbReference type="AlphaFoldDB" id="A0A812YQ51"/>
<keyword evidence="1" id="KW-0812">Transmembrane</keyword>